<proteinExistence type="predicted"/>
<dbReference type="AlphaFoldDB" id="A0A8J8MBI6"/>
<dbReference type="KEGG" id="vgu:HYG85_13875"/>
<dbReference type="Gene3D" id="3.20.20.150">
    <property type="entry name" value="Divalent-metal-dependent TIM barrel enzymes"/>
    <property type="match status" value="1"/>
</dbReference>
<dbReference type="GO" id="GO:0016853">
    <property type="term" value="F:isomerase activity"/>
    <property type="evidence" value="ECO:0007669"/>
    <property type="project" value="UniProtKB-KW"/>
</dbReference>
<accession>A0A8J8MBI6</accession>
<organism evidence="2 3">
    <name type="scientific">Vallitalea guaymasensis</name>
    <dbReference type="NCBI Taxonomy" id="1185412"/>
    <lineage>
        <taxon>Bacteria</taxon>
        <taxon>Bacillati</taxon>
        <taxon>Bacillota</taxon>
        <taxon>Clostridia</taxon>
        <taxon>Lachnospirales</taxon>
        <taxon>Vallitaleaceae</taxon>
        <taxon>Vallitalea</taxon>
    </lineage>
</organism>
<feature type="domain" description="Xylose isomerase-like TIM barrel" evidence="1">
    <location>
        <begin position="24"/>
        <end position="229"/>
    </location>
</feature>
<dbReference type="Proteomes" id="UP000677305">
    <property type="component" value="Chromosome"/>
</dbReference>
<evidence type="ECO:0000259" key="1">
    <source>
        <dbReference type="Pfam" id="PF01261"/>
    </source>
</evidence>
<dbReference type="PANTHER" id="PTHR12110:SF41">
    <property type="entry name" value="INOSOSE DEHYDRATASE"/>
    <property type="match status" value="1"/>
</dbReference>
<name>A0A8J8MBI6_9FIRM</name>
<dbReference type="Pfam" id="PF01261">
    <property type="entry name" value="AP_endonuc_2"/>
    <property type="match status" value="1"/>
</dbReference>
<evidence type="ECO:0000313" key="3">
    <source>
        <dbReference type="Proteomes" id="UP000677305"/>
    </source>
</evidence>
<dbReference type="RefSeq" id="WP_212690181.1">
    <property type="nucleotide sequence ID" value="NZ_CP058561.1"/>
</dbReference>
<keyword evidence="3" id="KW-1185">Reference proteome</keyword>
<dbReference type="InterPro" id="IPR050312">
    <property type="entry name" value="IolE/XylAMocC-like"/>
</dbReference>
<keyword evidence="2" id="KW-0413">Isomerase</keyword>
<dbReference type="SUPFAM" id="SSF51658">
    <property type="entry name" value="Xylose isomerase-like"/>
    <property type="match status" value="1"/>
</dbReference>
<dbReference type="InterPro" id="IPR013022">
    <property type="entry name" value="Xyl_isomerase-like_TIM-brl"/>
</dbReference>
<sequence>MKIAAQLFTVHDYLGTKEDLDMTFKKVKEMGYDYIQLSGAGYIDDEKAEYVKGLLEKYELIMCVTHMSFDQLDNELDALLKYHKLWGCDYIGIGSMPKQFSRDEKGYKSFAEWANNIGDIVSQQGLTFVYHNHSFEFEKYNGKTGLEILAEGFNNHVQLLLDTYWVQAGGANPASYITKLADKIDIIHLKDYGIKNYEPYFAEIGSGNIDWQDVIKACNQARVKYAAVERDKGEIEPFESLAISRKYLKEIHGL</sequence>
<dbReference type="InterPro" id="IPR036237">
    <property type="entry name" value="Xyl_isomerase-like_sf"/>
</dbReference>
<protein>
    <submittedName>
        <fullName evidence="2">Sugar phosphate isomerase/epimerase</fullName>
    </submittedName>
</protein>
<dbReference type="PANTHER" id="PTHR12110">
    <property type="entry name" value="HYDROXYPYRUVATE ISOMERASE"/>
    <property type="match status" value="1"/>
</dbReference>
<dbReference type="EMBL" id="CP058561">
    <property type="protein sequence ID" value="QUH29939.1"/>
    <property type="molecule type" value="Genomic_DNA"/>
</dbReference>
<reference evidence="2 3" key="1">
    <citation type="submission" date="2020-07" db="EMBL/GenBank/DDBJ databases">
        <title>Vallitalea guaymasensis genome.</title>
        <authorList>
            <person name="Postec A."/>
        </authorList>
    </citation>
    <scope>NUCLEOTIDE SEQUENCE [LARGE SCALE GENOMIC DNA]</scope>
    <source>
        <strain evidence="2 3">Ra1766G1</strain>
    </source>
</reference>
<evidence type="ECO:0000313" key="2">
    <source>
        <dbReference type="EMBL" id="QUH29939.1"/>
    </source>
</evidence>
<gene>
    <name evidence="2" type="ORF">HYG85_13875</name>
</gene>